<protein>
    <submittedName>
        <fullName evidence="12">Transcription factor grauzone</fullName>
    </submittedName>
</protein>
<evidence type="ECO:0000256" key="6">
    <source>
        <dbReference type="ARBA" id="ARBA00023125"/>
    </source>
</evidence>
<dbReference type="GeneID" id="101895771"/>
<dbReference type="PANTHER" id="PTHR24404:SF114">
    <property type="entry name" value="KLUMPFUSS, ISOFORM B-RELATED"/>
    <property type="match status" value="1"/>
</dbReference>
<dbReference type="PANTHER" id="PTHR24404">
    <property type="entry name" value="ZINC FINGER PROTEIN"/>
    <property type="match status" value="1"/>
</dbReference>
<dbReference type="Pfam" id="PF00096">
    <property type="entry name" value="zf-C2H2"/>
    <property type="match status" value="2"/>
</dbReference>
<evidence type="ECO:0000256" key="7">
    <source>
        <dbReference type="ARBA" id="ARBA00023242"/>
    </source>
</evidence>
<dbReference type="RefSeq" id="XP_005179666.2">
    <property type="nucleotide sequence ID" value="XM_005179609.4"/>
</dbReference>
<keyword evidence="2" id="KW-0479">Metal-binding</keyword>
<feature type="domain" description="C2H2-type" evidence="10">
    <location>
        <begin position="336"/>
        <end position="363"/>
    </location>
</feature>
<dbReference type="eggNOG" id="KOG1721">
    <property type="taxonomic scope" value="Eukaryota"/>
</dbReference>
<dbReference type="OrthoDB" id="3565419at2759"/>
<feature type="region of interest" description="Disordered" evidence="9">
    <location>
        <begin position="130"/>
        <end position="161"/>
    </location>
</feature>
<evidence type="ECO:0000256" key="9">
    <source>
        <dbReference type="SAM" id="MobiDB-lite"/>
    </source>
</evidence>
<feature type="compositionally biased region" description="Basic residues" evidence="9">
    <location>
        <begin position="351"/>
        <end position="364"/>
    </location>
</feature>
<dbReference type="InterPro" id="IPR036236">
    <property type="entry name" value="Znf_C2H2_sf"/>
</dbReference>
<keyword evidence="5" id="KW-0862">Zinc</keyword>
<keyword evidence="7" id="KW-0539">Nucleus</keyword>
<keyword evidence="11" id="KW-1185">Reference proteome</keyword>
<dbReference type="InterPro" id="IPR050589">
    <property type="entry name" value="Ikaros_C2H2-ZF"/>
</dbReference>
<evidence type="ECO:0000256" key="8">
    <source>
        <dbReference type="PROSITE-ProRule" id="PRU00042"/>
    </source>
</evidence>
<reference evidence="12" key="1">
    <citation type="submission" date="2025-08" db="UniProtKB">
        <authorList>
            <consortium name="RefSeq"/>
        </authorList>
    </citation>
    <scope>IDENTIFICATION</scope>
    <source>
        <strain evidence="12">Aabys</strain>
        <tissue evidence="12">Whole body</tissue>
    </source>
</reference>
<dbReference type="InterPro" id="IPR012934">
    <property type="entry name" value="Znf_AD"/>
</dbReference>
<feature type="compositionally biased region" description="Polar residues" evidence="9">
    <location>
        <begin position="130"/>
        <end position="149"/>
    </location>
</feature>
<evidence type="ECO:0000256" key="4">
    <source>
        <dbReference type="ARBA" id="ARBA00022771"/>
    </source>
</evidence>
<sequence>MANANLCRLCINPCTEYKRLYEDATVYEITIKYFDSEFLKRRSLTRICLNCWCHIVEFHTFKNSVLLAQTKLFDEGISNDDGNVEQSDNSKRIDSKVMSAIREEEERVCRVNSWTEDLDMDSCVNDTINENGSTTAASNTNMLSSTFKPNSEESQNKIEESGCSTTIKFEYEETTLISQEESVSIASNSEATTDDEALIGLNQACVTSLNNNSSKNDSILDSNIIVSLPVPKKSPQEMDGIISKWRPILECHICCRPCSTFSQLEGHFRQHHPTADLFILCCQMKLNNRASIEEHIQLHMDPEIFKCKFCDKVCTTRRNLNSHMVYWHSEINREDLTCPECRKISKTPGALRRHRQRHNAKRKTQGNTSGTEIRRRRLPRKHVTSSRMHRKRGRPPLMHAEKSN</sequence>
<gene>
    <name evidence="12" type="primary">LOC101895771</name>
</gene>
<evidence type="ECO:0000256" key="1">
    <source>
        <dbReference type="ARBA" id="ARBA00004123"/>
    </source>
</evidence>
<keyword evidence="4 8" id="KW-0863">Zinc-finger</keyword>
<dbReference type="SUPFAM" id="SSF57667">
    <property type="entry name" value="beta-beta-alpha zinc fingers"/>
    <property type="match status" value="1"/>
</dbReference>
<feature type="compositionally biased region" description="Basic and acidic residues" evidence="9">
    <location>
        <begin position="150"/>
        <end position="160"/>
    </location>
</feature>
<dbReference type="SMART" id="SM00355">
    <property type="entry name" value="ZnF_C2H2"/>
    <property type="match status" value="3"/>
</dbReference>
<dbReference type="VEuPathDB" id="VectorBase:MDOA001522"/>
<dbReference type="PROSITE" id="PS50157">
    <property type="entry name" value="ZINC_FINGER_C2H2_2"/>
    <property type="match status" value="2"/>
</dbReference>
<proteinExistence type="predicted"/>
<dbReference type="InterPro" id="IPR013087">
    <property type="entry name" value="Znf_C2H2_type"/>
</dbReference>
<name>A0A9J7I0N2_MUSDO</name>
<evidence type="ECO:0000313" key="11">
    <source>
        <dbReference type="Proteomes" id="UP001652621"/>
    </source>
</evidence>
<accession>A0A9J7I0N2</accession>
<evidence type="ECO:0000256" key="3">
    <source>
        <dbReference type="ARBA" id="ARBA00022737"/>
    </source>
</evidence>
<keyword evidence="3" id="KW-0677">Repeat</keyword>
<evidence type="ECO:0000259" key="10">
    <source>
        <dbReference type="PROSITE" id="PS50157"/>
    </source>
</evidence>
<organism evidence="11 12">
    <name type="scientific">Musca domestica</name>
    <name type="common">House fly</name>
    <dbReference type="NCBI Taxonomy" id="7370"/>
    <lineage>
        <taxon>Eukaryota</taxon>
        <taxon>Metazoa</taxon>
        <taxon>Ecdysozoa</taxon>
        <taxon>Arthropoda</taxon>
        <taxon>Hexapoda</taxon>
        <taxon>Insecta</taxon>
        <taxon>Pterygota</taxon>
        <taxon>Neoptera</taxon>
        <taxon>Endopterygota</taxon>
        <taxon>Diptera</taxon>
        <taxon>Brachycera</taxon>
        <taxon>Muscomorpha</taxon>
        <taxon>Muscoidea</taxon>
        <taxon>Muscidae</taxon>
        <taxon>Musca</taxon>
    </lineage>
</organism>
<dbReference type="VEuPathDB" id="VectorBase:MDOMA2_013392"/>
<evidence type="ECO:0000313" key="12">
    <source>
        <dbReference type="RefSeq" id="XP_005179666.2"/>
    </source>
</evidence>
<dbReference type="SMART" id="SM00868">
    <property type="entry name" value="zf-AD"/>
    <property type="match status" value="1"/>
</dbReference>
<keyword evidence="6" id="KW-0238">DNA-binding</keyword>
<feature type="domain" description="C2H2-type" evidence="10">
    <location>
        <begin position="305"/>
        <end position="333"/>
    </location>
</feature>
<feature type="compositionally biased region" description="Basic residues" evidence="9">
    <location>
        <begin position="374"/>
        <end position="394"/>
    </location>
</feature>
<feature type="region of interest" description="Disordered" evidence="9">
    <location>
        <begin position="348"/>
        <end position="404"/>
    </location>
</feature>
<dbReference type="PROSITE" id="PS00028">
    <property type="entry name" value="ZINC_FINGER_C2H2_1"/>
    <property type="match status" value="1"/>
</dbReference>
<dbReference type="Gene3D" id="3.30.160.60">
    <property type="entry name" value="Classic Zinc Finger"/>
    <property type="match status" value="1"/>
</dbReference>
<dbReference type="Proteomes" id="UP001652621">
    <property type="component" value="Unplaced"/>
</dbReference>
<evidence type="ECO:0000256" key="5">
    <source>
        <dbReference type="ARBA" id="ARBA00022833"/>
    </source>
</evidence>
<comment type="subcellular location">
    <subcellularLocation>
        <location evidence="1">Nucleus</location>
    </subcellularLocation>
</comment>
<evidence type="ECO:0000256" key="2">
    <source>
        <dbReference type="ARBA" id="ARBA00022723"/>
    </source>
</evidence>
<dbReference type="Gene3D" id="3.40.1800.20">
    <property type="match status" value="1"/>
</dbReference>